<keyword evidence="4" id="KW-1185">Reference proteome</keyword>
<dbReference type="GO" id="GO:0000776">
    <property type="term" value="C:kinetochore"/>
    <property type="evidence" value="ECO:0007669"/>
    <property type="project" value="TreeGrafter"/>
</dbReference>
<dbReference type="GO" id="GO:0003676">
    <property type="term" value="F:nucleic acid binding"/>
    <property type="evidence" value="ECO:0007669"/>
    <property type="project" value="InterPro"/>
</dbReference>
<reference evidence="3 4" key="1">
    <citation type="journal article" date="2016" name="Genome Biol. Evol.">
        <title>Divergent and convergent evolution of fungal pathogenicity.</title>
        <authorList>
            <person name="Shang Y."/>
            <person name="Xiao G."/>
            <person name="Zheng P."/>
            <person name="Cen K."/>
            <person name="Zhan S."/>
            <person name="Wang C."/>
        </authorList>
    </citation>
    <scope>NUCLEOTIDE SEQUENCE [LARGE SCALE GENOMIC DNA]</scope>
    <source>
        <strain evidence="3 4">ARSEF 7405</strain>
    </source>
</reference>
<feature type="domain" description="G-patch" evidence="2">
    <location>
        <begin position="91"/>
        <end position="148"/>
    </location>
</feature>
<feature type="compositionally biased region" description="Basic and acidic residues" evidence="1">
    <location>
        <begin position="1"/>
        <end position="24"/>
    </location>
</feature>
<dbReference type="PROSITE" id="PS50174">
    <property type="entry name" value="G_PATCH"/>
    <property type="match status" value="1"/>
</dbReference>
<feature type="compositionally biased region" description="Basic and acidic residues" evidence="1">
    <location>
        <begin position="38"/>
        <end position="47"/>
    </location>
</feature>
<dbReference type="InterPro" id="IPR025239">
    <property type="entry name" value="DUF4187"/>
</dbReference>
<evidence type="ECO:0000256" key="1">
    <source>
        <dbReference type="SAM" id="MobiDB-lite"/>
    </source>
</evidence>
<comment type="caution">
    <text evidence="3">The sequence shown here is derived from an EMBL/GenBank/DDBJ whole genome shotgun (WGS) entry which is preliminary data.</text>
</comment>
<dbReference type="Proteomes" id="UP000242877">
    <property type="component" value="Unassembled WGS sequence"/>
</dbReference>
<evidence type="ECO:0000313" key="3">
    <source>
        <dbReference type="EMBL" id="KZZ93167.1"/>
    </source>
</evidence>
<evidence type="ECO:0000313" key="4">
    <source>
        <dbReference type="Proteomes" id="UP000242877"/>
    </source>
</evidence>
<dbReference type="EMBL" id="AZGZ01000009">
    <property type="protein sequence ID" value="KZZ93167.1"/>
    <property type="molecule type" value="Genomic_DNA"/>
</dbReference>
<feature type="compositionally biased region" description="Basic and acidic residues" evidence="1">
    <location>
        <begin position="162"/>
        <end position="186"/>
    </location>
</feature>
<feature type="region of interest" description="Disordered" evidence="1">
    <location>
        <begin position="1"/>
        <end position="126"/>
    </location>
</feature>
<proteinExistence type="predicted"/>
<dbReference type="Pfam" id="PF13821">
    <property type="entry name" value="DUF4187"/>
    <property type="match status" value="1"/>
</dbReference>
<dbReference type="SMART" id="SM00443">
    <property type="entry name" value="G_patch"/>
    <property type="match status" value="1"/>
</dbReference>
<evidence type="ECO:0000259" key="2">
    <source>
        <dbReference type="PROSITE" id="PS50174"/>
    </source>
</evidence>
<dbReference type="PANTHER" id="PTHR21032">
    <property type="entry name" value="G PATCH DOMAIN-CONTAINING PROTEIN 11"/>
    <property type="match status" value="1"/>
</dbReference>
<gene>
    <name evidence="3" type="ORF">AAP_02633</name>
</gene>
<dbReference type="VEuPathDB" id="FungiDB:AAP_02633"/>
<dbReference type="PANTHER" id="PTHR21032:SF0">
    <property type="entry name" value="G PATCH DOMAIN-CONTAINING PROTEIN 11"/>
    <property type="match status" value="1"/>
</dbReference>
<accession>A0A167ZW20</accession>
<protein>
    <submittedName>
        <fullName evidence="3">G-patch domain protein</fullName>
    </submittedName>
</protein>
<dbReference type="OrthoDB" id="786951at2759"/>
<dbReference type="InterPro" id="IPR039249">
    <property type="entry name" value="GPATCH11"/>
</dbReference>
<feature type="region of interest" description="Disordered" evidence="1">
    <location>
        <begin position="162"/>
        <end position="188"/>
    </location>
</feature>
<dbReference type="AlphaFoldDB" id="A0A167ZW20"/>
<name>A0A167ZW20_9EURO</name>
<organism evidence="3 4">
    <name type="scientific">Ascosphaera apis ARSEF 7405</name>
    <dbReference type="NCBI Taxonomy" id="392613"/>
    <lineage>
        <taxon>Eukaryota</taxon>
        <taxon>Fungi</taxon>
        <taxon>Dikarya</taxon>
        <taxon>Ascomycota</taxon>
        <taxon>Pezizomycotina</taxon>
        <taxon>Eurotiomycetes</taxon>
        <taxon>Eurotiomycetidae</taxon>
        <taxon>Onygenales</taxon>
        <taxon>Ascosphaeraceae</taxon>
        <taxon>Ascosphaera</taxon>
    </lineage>
</organism>
<feature type="compositionally biased region" description="Basic and acidic residues" evidence="1">
    <location>
        <begin position="57"/>
        <end position="83"/>
    </location>
</feature>
<sequence>MSSDADKCTEIQQKRQDDDKKKDENDEEEEDYMSMIIEEPKKPRGKETVTQMRLRKQRESELKGRIPSKAERAAAEAARRQEALSKNTLDPSNKGFKMMQKLGYKQGTALGRHSPEPEESQDAKRRRILEPIAVSLKEDKGGIGLDTEKKRKIREQFETVAKKEKVEESEYRERVRQEREDRRQESQFHAAQKIIEKFETEEAQNDGSSILPESGVLHKKALKRATKRLSEVNILYRGLIKSRLEELKEKQAYREMLSRRSPVTEMGLDGLPIADTSELDRDDRVALGQDIEALRHVTHEEEEDQELEEFDSLPPAERLSKAVSYLREKYNYCFWCKYQYENAEMEGCPGLTEEDHD</sequence>
<dbReference type="Pfam" id="PF01585">
    <property type="entry name" value="G-patch"/>
    <property type="match status" value="1"/>
</dbReference>
<dbReference type="SMART" id="SM01173">
    <property type="entry name" value="DUF4187"/>
    <property type="match status" value="1"/>
</dbReference>
<dbReference type="InterPro" id="IPR000467">
    <property type="entry name" value="G_patch_dom"/>
</dbReference>